<keyword evidence="4" id="KW-1185">Reference proteome</keyword>
<protein>
    <recommendedName>
        <fullName evidence="5">Antitoxin</fullName>
    </recommendedName>
</protein>
<dbReference type="AlphaFoldDB" id="A0A7Z7IC26"/>
<dbReference type="EMBL" id="OCSU01000003">
    <property type="protein sequence ID" value="SOE87969.1"/>
    <property type="molecule type" value="Genomic_DNA"/>
</dbReference>
<dbReference type="RefSeq" id="WP_097190687.1">
    <property type="nucleotide sequence ID" value="NZ_OCSU01000003.1"/>
</dbReference>
<comment type="similarity">
    <text evidence="1">Belongs to the phD/YefM antitoxin family.</text>
</comment>
<evidence type="ECO:0000256" key="1">
    <source>
        <dbReference type="ARBA" id="ARBA00009981"/>
    </source>
</evidence>
<keyword evidence="2" id="KW-0175">Coiled coil</keyword>
<name>A0A7Z7IC26_9BURK</name>
<proteinExistence type="inferred from homology"/>
<reference evidence="3 4" key="1">
    <citation type="submission" date="2017-09" db="EMBL/GenBank/DDBJ databases">
        <authorList>
            <person name="Varghese N."/>
            <person name="Submissions S."/>
        </authorList>
    </citation>
    <scope>NUCLEOTIDE SEQUENCE [LARGE SCALE GENOMIC DNA]</scope>
    <source>
        <strain evidence="3 4">OK806</strain>
    </source>
</reference>
<dbReference type="InterPro" id="IPR036165">
    <property type="entry name" value="YefM-like_sf"/>
</dbReference>
<comment type="caution">
    <text evidence="3">The sequence shown here is derived from an EMBL/GenBank/DDBJ whole genome shotgun (WGS) entry which is preliminary data.</text>
</comment>
<dbReference type="SUPFAM" id="SSF143120">
    <property type="entry name" value="YefM-like"/>
    <property type="match status" value="1"/>
</dbReference>
<feature type="coiled-coil region" evidence="2">
    <location>
        <begin position="81"/>
        <end position="108"/>
    </location>
</feature>
<evidence type="ECO:0000256" key="2">
    <source>
        <dbReference type="SAM" id="Coils"/>
    </source>
</evidence>
<dbReference type="Proteomes" id="UP000219522">
    <property type="component" value="Unassembled WGS sequence"/>
</dbReference>
<organism evidence="3 4">
    <name type="scientific">Caballeronia arationis</name>
    <dbReference type="NCBI Taxonomy" id="1777142"/>
    <lineage>
        <taxon>Bacteria</taxon>
        <taxon>Pseudomonadati</taxon>
        <taxon>Pseudomonadota</taxon>
        <taxon>Betaproteobacteria</taxon>
        <taxon>Burkholderiales</taxon>
        <taxon>Burkholderiaceae</taxon>
        <taxon>Caballeronia</taxon>
    </lineage>
</organism>
<accession>A0A7Z7IC26</accession>
<evidence type="ECO:0008006" key="5">
    <source>
        <dbReference type="Google" id="ProtNLM"/>
    </source>
</evidence>
<evidence type="ECO:0000313" key="4">
    <source>
        <dbReference type="Proteomes" id="UP000219522"/>
    </source>
</evidence>
<evidence type="ECO:0000313" key="3">
    <source>
        <dbReference type="EMBL" id="SOE87969.1"/>
    </source>
</evidence>
<sequence length="113" mass="12526">MAIRPDDIVPISEAAARIQELFDDAVAGTKHVLTNSDGTRRVVMVEADRLERLEQLASSSESAFSLKEVALALEEAKAGRKMSLEEYRRRSQARVKSLQEQAQEIIDAKAGTR</sequence>
<gene>
    <name evidence="3" type="ORF">SAMN05446927_6558</name>
</gene>